<feature type="domain" description="C3H1-type" evidence="6">
    <location>
        <begin position="338"/>
        <end position="366"/>
    </location>
</feature>
<evidence type="ECO:0000256" key="3">
    <source>
        <dbReference type="ARBA" id="ARBA00022833"/>
    </source>
</evidence>
<dbReference type="SUPFAM" id="SSF90229">
    <property type="entry name" value="CCCH zinc finger"/>
    <property type="match status" value="1"/>
</dbReference>
<feature type="compositionally biased region" description="Low complexity" evidence="5">
    <location>
        <begin position="172"/>
        <end position="190"/>
    </location>
</feature>
<dbReference type="InterPro" id="IPR000571">
    <property type="entry name" value="Znf_CCCH"/>
</dbReference>
<dbReference type="Pfam" id="PF00642">
    <property type="entry name" value="zf-CCCH"/>
    <property type="match status" value="1"/>
</dbReference>
<evidence type="ECO:0000256" key="4">
    <source>
        <dbReference type="PROSITE-ProRule" id="PRU00723"/>
    </source>
</evidence>
<dbReference type="InterPro" id="IPR036855">
    <property type="entry name" value="Znf_CCCH_sf"/>
</dbReference>
<feature type="compositionally biased region" description="Polar residues" evidence="5">
    <location>
        <begin position="475"/>
        <end position="492"/>
    </location>
</feature>
<protein>
    <recommendedName>
        <fullName evidence="6">C3H1-type domain-containing protein</fullName>
    </recommendedName>
</protein>
<feature type="zinc finger region" description="C3H1-type" evidence="4">
    <location>
        <begin position="338"/>
        <end position="366"/>
    </location>
</feature>
<dbReference type="PROSITE" id="PS50103">
    <property type="entry name" value="ZF_C3H1"/>
    <property type="match status" value="1"/>
</dbReference>
<keyword evidence="2 4" id="KW-0863">Zinc-finger</keyword>
<accession>A0ABP0C680</accession>
<feature type="region of interest" description="Disordered" evidence="5">
    <location>
        <begin position="288"/>
        <end position="335"/>
    </location>
</feature>
<dbReference type="Proteomes" id="UP001642482">
    <property type="component" value="Unassembled WGS sequence"/>
</dbReference>
<dbReference type="Gene3D" id="4.10.1000.10">
    <property type="entry name" value="Zinc finger, CCCH-type"/>
    <property type="match status" value="1"/>
</dbReference>
<keyword evidence="3 4" id="KW-0862">Zinc</keyword>
<evidence type="ECO:0000256" key="2">
    <source>
        <dbReference type="ARBA" id="ARBA00022771"/>
    </source>
</evidence>
<evidence type="ECO:0000259" key="6">
    <source>
        <dbReference type="PROSITE" id="PS50103"/>
    </source>
</evidence>
<reference evidence="7 8" key="1">
    <citation type="submission" date="2024-01" db="EMBL/GenBank/DDBJ databases">
        <authorList>
            <person name="Allen C."/>
            <person name="Tagirdzhanova G."/>
        </authorList>
    </citation>
    <scope>NUCLEOTIDE SEQUENCE [LARGE SCALE GENOMIC DNA]</scope>
</reference>
<dbReference type="EMBL" id="CAWUHD010000073">
    <property type="protein sequence ID" value="CAK7227509.1"/>
    <property type="molecule type" value="Genomic_DNA"/>
</dbReference>
<evidence type="ECO:0000256" key="1">
    <source>
        <dbReference type="ARBA" id="ARBA00022723"/>
    </source>
</evidence>
<feature type="compositionally biased region" description="Low complexity" evidence="5">
    <location>
        <begin position="196"/>
        <end position="213"/>
    </location>
</feature>
<keyword evidence="8" id="KW-1185">Reference proteome</keyword>
<sequence length="530" mass="58312">MPSGGLSQGPARLVPLIAVDQMPEWIEVVGVPRQLEAKDTINMVAIVGHEVGGDEAIFEVNVLEKDPAVPAKTSTKINVEDDDKKNPVISFPTYVEKPKVVNTMTTKEVEPLVVLETDDTVDDQKVQVVSKEAKVEAAPVLIVQYTPSITPKSPPSKATLLDVEASAVTAVSASSADSNNSFKSAKSPKSPKGPKSPKSPTSSKNTKSVTSTPDNTLADFCQLIERLNGKTMSQYFLNDGDEIVVITQPKIIDKYAYEFPRRESEGSDVVVENLIDFEAFQKEGEKKNNEPVCYDTPGNRPPEEATMTTKTTPSKEKTSAKKSPKTKSAWTAQKKRDTATVKPCKHWCKTGTCNFGTRCRFAHIMPERPEGLRSVDLDQLPEWWVAKQEEREAAPENRYPAPTSLPPVSRGRRMSTSPLPPPRHVRCGSVTSCQGNVNVSDTVTVRKCPTSYYHNSVQNNSAMQTSRLTRFWKPTQHQNPINSLTSSRSSGSMAAHRDQARQDPLPALKDKKVAPAEKQIDFTDIDLVDL</sequence>
<keyword evidence="1 4" id="KW-0479">Metal-binding</keyword>
<gene>
    <name evidence="7" type="ORF">SEUCBS140593_006602</name>
</gene>
<comment type="caution">
    <text evidence="7">The sequence shown here is derived from an EMBL/GenBank/DDBJ whole genome shotgun (WGS) entry which is preliminary data.</text>
</comment>
<dbReference type="SMART" id="SM00356">
    <property type="entry name" value="ZnF_C3H1"/>
    <property type="match status" value="1"/>
</dbReference>
<evidence type="ECO:0000313" key="7">
    <source>
        <dbReference type="EMBL" id="CAK7227509.1"/>
    </source>
</evidence>
<feature type="region of interest" description="Disordered" evidence="5">
    <location>
        <begin position="473"/>
        <end position="513"/>
    </location>
</feature>
<proteinExistence type="predicted"/>
<feature type="region of interest" description="Disordered" evidence="5">
    <location>
        <begin position="390"/>
        <end position="423"/>
    </location>
</feature>
<evidence type="ECO:0000313" key="8">
    <source>
        <dbReference type="Proteomes" id="UP001642482"/>
    </source>
</evidence>
<evidence type="ECO:0000256" key="5">
    <source>
        <dbReference type="SAM" id="MobiDB-lite"/>
    </source>
</evidence>
<organism evidence="7 8">
    <name type="scientific">Sporothrix eucalyptigena</name>
    <dbReference type="NCBI Taxonomy" id="1812306"/>
    <lineage>
        <taxon>Eukaryota</taxon>
        <taxon>Fungi</taxon>
        <taxon>Dikarya</taxon>
        <taxon>Ascomycota</taxon>
        <taxon>Pezizomycotina</taxon>
        <taxon>Sordariomycetes</taxon>
        <taxon>Sordariomycetidae</taxon>
        <taxon>Ophiostomatales</taxon>
        <taxon>Ophiostomataceae</taxon>
        <taxon>Sporothrix</taxon>
    </lineage>
</organism>
<feature type="region of interest" description="Disordered" evidence="5">
    <location>
        <begin position="172"/>
        <end position="214"/>
    </location>
</feature>
<name>A0ABP0C680_9PEZI</name>